<dbReference type="EMBL" id="GBXM01080285">
    <property type="protein sequence ID" value="JAH28292.1"/>
    <property type="molecule type" value="Transcribed_RNA"/>
</dbReference>
<name>A0A0E9RHP3_ANGAN</name>
<protein>
    <submittedName>
        <fullName evidence="1">Uncharacterized protein</fullName>
    </submittedName>
</protein>
<reference evidence="1" key="2">
    <citation type="journal article" date="2015" name="Fish Shellfish Immunol.">
        <title>Early steps in the European eel (Anguilla anguilla)-Vibrio vulnificus interaction in the gills: Role of the RtxA13 toxin.</title>
        <authorList>
            <person name="Callol A."/>
            <person name="Pajuelo D."/>
            <person name="Ebbesson L."/>
            <person name="Teles M."/>
            <person name="MacKenzie S."/>
            <person name="Amaro C."/>
        </authorList>
    </citation>
    <scope>NUCLEOTIDE SEQUENCE</scope>
</reference>
<proteinExistence type="predicted"/>
<accession>A0A0E9RHP3</accession>
<organism evidence="1">
    <name type="scientific">Anguilla anguilla</name>
    <name type="common">European freshwater eel</name>
    <name type="synonym">Muraena anguilla</name>
    <dbReference type="NCBI Taxonomy" id="7936"/>
    <lineage>
        <taxon>Eukaryota</taxon>
        <taxon>Metazoa</taxon>
        <taxon>Chordata</taxon>
        <taxon>Craniata</taxon>
        <taxon>Vertebrata</taxon>
        <taxon>Euteleostomi</taxon>
        <taxon>Actinopterygii</taxon>
        <taxon>Neopterygii</taxon>
        <taxon>Teleostei</taxon>
        <taxon>Anguilliformes</taxon>
        <taxon>Anguillidae</taxon>
        <taxon>Anguilla</taxon>
    </lineage>
</organism>
<reference evidence="1" key="1">
    <citation type="submission" date="2014-11" db="EMBL/GenBank/DDBJ databases">
        <authorList>
            <person name="Amaro Gonzalez C."/>
        </authorList>
    </citation>
    <scope>NUCLEOTIDE SEQUENCE</scope>
</reference>
<dbReference type="AlphaFoldDB" id="A0A0E9RHP3"/>
<evidence type="ECO:0000313" key="1">
    <source>
        <dbReference type="EMBL" id="JAH28292.1"/>
    </source>
</evidence>
<sequence>MMALSLSFFRQMVTSYCTRQSEFSLWPPLAGWLSHLFEHPAAVLALSLPSSPDGVLTSPSQTGRLIHWLPSANV</sequence>